<reference evidence="14" key="2">
    <citation type="submission" date="2023-05" db="EMBL/GenBank/DDBJ databases">
        <authorList>
            <person name="Schelkunov M.I."/>
        </authorList>
    </citation>
    <scope>NUCLEOTIDE SEQUENCE</scope>
    <source>
        <strain evidence="14">Hsosn_3</strain>
        <tissue evidence="14">Leaf</tissue>
    </source>
</reference>
<evidence type="ECO:0000259" key="13">
    <source>
        <dbReference type="PROSITE" id="PS50016"/>
    </source>
</evidence>
<dbReference type="AlphaFoldDB" id="A0AAD8JFA6"/>
<comment type="subunit">
    <text evidence="11">Interacts with H3K4me3 and to a lesser extent with H3K4me2.</text>
</comment>
<evidence type="ECO:0000256" key="1">
    <source>
        <dbReference type="ARBA" id="ARBA00004123"/>
    </source>
</evidence>
<comment type="function">
    <text evidence="11">Histone-binding component that specifically recognizes H3 tails trimethylated on 'Lys-4' (H3K4me3), which mark transcription start sites of virtually all active genes.</text>
</comment>
<dbReference type="GO" id="GO:0008270">
    <property type="term" value="F:zinc ion binding"/>
    <property type="evidence" value="ECO:0007669"/>
    <property type="project" value="UniProtKB-KW"/>
</dbReference>
<dbReference type="InterPro" id="IPR019786">
    <property type="entry name" value="Zinc_finger_PHD-type_CS"/>
</dbReference>
<gene>
    <name evidence="14" type="ORF">POM88_001633</name>
</gene>
<dbReference type="InterPro" id="IPR044104">
    <property type="entry name" value="PHD_AL_plant"/>
</dbReference>
<comment type="subcellular location">
    <subcellularLocation>
        <location evidence="1 11">Nucleus</location>
    </subcellularLocation>
</comment>
<dbReference type="CDD" id="cd15613">
    <property type="entry name" value="PHD_AL_plant"/>
    <property type="match status" value="1"/>
</dbReference>
<dbReference type="InterPro" id="IPR013083">
    <property type="entry name" value="Znf_RING/FYVE/PHD"/>
</dbReference>
<comment type="domain">
    <text evidence="11">The PHD-type zinc finger mediates the binding to H3K4me3.</text>
</comment>
<dbReference type="PROSITE" id="PS50016">
    <property type="entry name" value="ZF_PHD_2"/>
    <property type="match status" value="1"/>
</dbReference>
<keyword evidence="8 11" id="KW-0804">Transcription</keyword>
<organism evidence="14 15">
    <name type="scientific">Heracleum sosnowskyi</name>
    <dbReference type="NCBI Taxonomy" id="360622"/>
    <lineage>
        <taxon>Eukaryota</taxon>
        <taxon>Viridiplantae</taxon>
        <taxon>Streptophyta</taxon>
        <taxon>Embryophyta</taxon>
        <taxon>Tracheophyta</taxon>
        <taxon>Spermatophyta</taxon>
        <taxon>Magnoliopsida</taxon>
        <taxon>eudicotyledons</taxon>
        <taxon>Gunneridae</taxon>
        <taxon>Pentapetalae</taxon>
        <taxon>asterids</taxon>
        <taxon>campanulids</taxon>
        <taxon>Apiales</taxon>
        <taxon>Apiaceae</taxon>
        <taxon>Apioideae</taxon>
        <taxon>apioid superclade</taxon>
        <taxon>Tordylieae</taxon>
        <taxon>Tordyliinae</taxon>
        <taxon>Heracleum</taxon>
    </lineage>
</organism>
<dbReference type="PROSITE" id="PS01359">
    <property type="entry name" value="ZF_PHD_1"/>
    <property type="match status" value="1"/>
</dbReference>
<comment type="caution">
    <text evidence="14">The sequence shown here is derived from an EMBL/GenBank/DDBJ whole genome shotgun (WGS) entry which is preliminary data.</text>
</comment>
<dbReference type="FunFam" id="3.30.40.10:FF:000306">
    <property type="entry name" value="PHD finger alfin-like protein"/>
    <property type="match status" value="1"/>
</dbReference>
<evidence type="ECO:0000256" key="8">
    <source>
        <dbReference type="ARBA" id="ARBA00023163"/>
    </source>
</evidence>
<dbReference type="EMBL" id="JAUIZM010000001">
    <property type="protein sequence ID" value="KAK1402028.1"/>
    <property type="molecule type" value="Genomic_DNA"/>
</dbReference>
<name>A0AAD8JFA6_9APIA</name>
<dbReference type="Pfam" id="PF12165">
    <property type="entry name" value="Alfin"/>
    <property type="match status" value="1"/>
</dbReference>
<keyword evidence="5 11" id="KW-0862">Zinc</keyword>
<evidence type="ECO:0000313" key="14">
    <source>
        <dbReference type="EMBL" id="KAK1402028.1"/>
    </source>
</evidence>
<protein>
    <recommendedName>
        <fullName evidence="11">PHD finger protein ALFIN-LIKE</fullName>
    </recommendedName>
</protein>
<evidence type="ECO:0000256" key="10">
    <source>
        <dbReference type="PROSITE-ProRule" id="PRU00146"/>
    </source>
</evidence>
<keyword evidence="4 10" id="KW-0863">Zinc-finger</keyword>
<dbReference type="InterPro" id="IPR001965">
    <property type="entry name" value="Znf_PHD"/>
</dbReference>
<keyword evidence="15" id="KW-1185">Reference proteome</keyword>
<evidence type="ECO:0000256" key="11">
    <source>
        <dbReference type="RuleBase" id="RU369089"/>
    </source>
</evidence>
<dbReference type="SUPFAM" id="SSF57903">
    <property type="entry name" value="FYVE/PHD zinc finger"/>
    <property type="match status" value="1"/>
</dbReference>
<feature type="compositionally biased region" description="Low complexity" evidence="12">
    <location>
        <begin position="162"/>
        <end position="176"/>
    </location>
</feature>
<dbReference type="PANTHER" id="PTHR12321:SF172">
    <property type="entry name" value="PHD FINGER PROTEIN ALFIN-LIKE 9"/>
    <property type="match status" value="1"/>
</dbReference>
<dbReference type="GO" id="GO:0006325">
    <property type="term" value="P:chromatin organization"/>
    <property type="evidence" value="ECO:0007669"/>
    <property type="project" value="UniProtKB-UniRule"/>
</dbReference>
<dbReference type="GO" id="GO:0000976">
    <property type="term" value="F:transcription cis-regulatory region binding"/>
    <property type="evidence" value="ECO:0007669"/>
    <property type="project" value="TreeGrafter"/>
</dbReference>
<dbReference type="PANTHER" id="PTHR12321">
    <property type="entry name" value="CPG BINDING PROTEIN"/>
    <property type="match status" value="1"/>
</dbReference>
<comment type="similarity">
    <text evidence="2 11">Belongs to the Alfin family.</text>
</comment>
<keyword evidence="6 11" id="KW-0156">Chromatin regulator</keyword>
<evidence type="ECO:0000256" key="12">
    <source>
        <dbReference type="SAM" id="MobiDB-lite"/>
    </source>
</evidence>
<accession>A0AAD8JFA6</accession>
<reference evidence="14" key="1">
    <citation type="submission" date="2023-02" db="EMBL/GenBank/DDBJ databases">
        <title>Genome of toxic invasive species Heracleum sosnowskyi carries increased number of genes despite the absence of recent whole-genome duplications.</title>
        <authorList>
            <person name="Schelkunov M."/>
            <person name="Shtratnikova V."/>
            <person name="Makarenko M."/>
            <person name="Klepikova A."/>
            <person name="Omelchenko D."/>
            <person name="Novikova G."/>
            <person name="Obukhova E."/>
            <person name="Bogdanov V."/>
            <person name="Penin A."/>
            <person name="Logacheva M."/>
        </authorList>
    </citation>
    <scope>NUCLEOTIDE SEQUENCE</scope>
    <source>
        <strain evidence="14">Hsosn_3</strain>
        <tissue evidence="14">Leaf</tissue>
    </source>
</reference>
<feature type="domain" description="PHD-type" evidence="13">
    <location>
        <begin position="205"/>
        <end position="257"/>
    </location>
</feature>
<evidence type="ECO:0000313" key="15">
    <source>
        <dbReference type="Proteomes" id="UP001237642"/>
    </source>
</evidence>
<dbReference type="GO" id="GO:0006355">
    <property type="term" value="P:regulation of DNA-templated transcription"/>
    <property type="evidence" value="ECO:0007669"/>
    <property type="project" value="UniProtKB-UniRule"/>
</dbReference>
<dbReference type="Pfam" id="PF00628">
    <property type="entry name" value="PHD"/>
    <property type="match status" value="1"/>
</dbReference>
<evidence type="ECO:0000256" key="3">
    <source>
        <dbReference type="ARBA" id="ARBA00022723"/>
    </source>
</evidence>
<keyword evidence="3 11" id="KW-0479">Metal-binding</keyword>
<evidence type="ECO:0000256" key="4">
    <source>
        <dbReference type="ARBA" id="ARBA00022771"/>
    </source>
</evidence>
<sequence>MEGGPMKRSVFEVFNDFRGRRDGVLKALTTDAEKFYQACDPDRDNLCLFGTPTGRWEVKLPVEEVPSEVPEPILGINFSRDGMHRSKWISIIAIHSDAWLISLAFYFGARFNFDKNERKDLFEMINKLPTLYEVVYEKQQQKLAATQSNGNKTKPSGKMPKSRSSVPQQKSQSSVPQKKRVQMTPTPPPKEESDSDEEEAEEQGSTFCGACHDDNGVDEFWIFCDVCERWFHGKCVKVTPTMAEHIKQYKCPSCSNKKARVH</sequence>
<dbReference type="InterPro" id="IPR045104">
    <property type="entry name" value="Alfin"/>
</dbReference>
<evidence type="ECO:0000256" key="9">
    <source>
        <dbReference type="ARBA" id="ARBA00023242"/>
    </source>
</evidence>
<dbReference type="SMART" id="SM00249">
    <property type="entry name" value="PHD"/>
    <property type="match status" value="1"/>
</dbReference>
<dbReference type="GO" id="GO:0003712">
    <property type="term" value="F:transcription coregulator activity"/>
    <property type="evidence" value="ECO:0007669"/>
    <property type="project" value="TreeGrafter"/>
</dbReference>
<evidence type="ECO:0000256" key="5">
    <source>
        <dbReference type="ARBA" id="ARBA00022833"/>
    </source>
</evidence>
<dbReference type="GO" id="GO:0005634">
    <property type="term" value="C:nucleus"/>
    <property type="evidence" value="ECO:0007669"/>
    <property type="project" value="UniProtKB-SubCell"/>
</dbReference>
<dbReference type="Gene3D" id="3.30.40.10">
    <property type="entry name" value="Zinc/RING finger domain, C3HC4 (zinc finger)"/>
    <property type="match status" value="1"/>
</dbReference>
<dbReference type="InterPro" id="IPR019787">
    <property type="entry name" value="Znf_PHD-finger"/>
</dbReference>
<feature type="compositionally biased region" description="Acidic residues" evidence="12">
    <location>
        <begin position="193"/>
        <end position="202"/>
    </location>
</feature>
<feature type="compositionally biased region" description="Polar residues" evidence="12">
    <location>
        <begin position="143"/>
        <end position="154"/>
    </location>
</feature>
<dbReference type="InterPro" id="IPR021998">
    <property type="entry name" value="Alfin_N"/>
</dbReference>
<keyword evidence="7 11" id="KW-0805">Transcription regulation</keyword>
<dbReference type="InterPro" id="IPR011011">
    <property type="entry name" value="Znf_FYVE_PHD"/>
</dbReference>
<keyword evidence="9 11" id="KW-0539">Nucleus</keyword>
<evidence type="ECO:0000256" key="7">
    <source>
        <dbReference type="ARBA" id="ARBA00023015"/>
    </source>
</evidence>
<dbReference type="GO" id="GO:0042393">
    <property type="term" value="F:histone binding"/>
    <property type="evidence" value="ECO:0007669"/>
    <property type="project" value="UniProtKB-UniRule"/>
</dbReference>
<feature type="region of interest" description="Disordered" evidence="12">
    <location>
        <begin position="143"/>
        <end position="202"/>
    </location>
</feature>
<dbReference type="Proteomes" id="UP001237642">
    <property type="component" value="Unassembled WGS sequence"/>
</dbReference>
<evidence type="ECO:0000256" key="2">
    <source>
        <dbReference type="ARBA" id="ARBA00010445"/>
    </source>
</evidence>
<evidence type="ECO:0000256" key="6">
    <source>
        <dbReference type="ARBA" id="ARBA00022853"/>
    </source>
</evidence>
<proteinExistence type="inferred from homology"/>